<accession>A0A0F8ZT34</accession>
<protein>
    <submittedName>
        <fullName evidence="1">Uncharacterized protein</fullName>
    </submittedName>
</protein>
<feature type="non-terminal residue" evidence="1">
    <location>
        <position position="1"/>
    </location>
</feature>
<sequence>IERAGIVDEFNAMKLLGLIGRTLFGQHCCPVKSVRVAVGLEHLPALRPGD</sequence>
<evidence type="ECO:0000313" key="1">
    <source>
        <dbReference type="EMBL" id="KKK97032.1"/>
    </source>
</evidence>
<dbReference type="AlphaFoldDB" id="A0A0F8ZT34"/>
<gene>
    <name evidence="1" type="ORF">LCGC14_2656800</name>
</gene>
<dbReference type="EMBL" id="LAZR01046226">
    <property type="protein sequence ID" value="KKK97032.1"/>
    <property type="molecule type" value="Genomic_DNA"/>
</dbReference>
<name>A0A0F8ZT34_9ZZZZ</name>
<comment type="caution">
    <text evidence="1">The sequence shown here is derived from an EMBL/GenBank/DDBJ whole genome shotgun (WGS) entry which is preliminary data.</text>
</comment>
<reference evidence="1" key="1">
    <citation type="journal article" date="2015" name="Nature">
        <title>Complex archaea that bridge the gap between prokaryotes and eukaryotes.</title>
        <authorList>
            <person name="Spang A."/>
            <person name="Saw J.H."/>
            <person name="Jorgensen S.L."/>
            <person name="Zaremba-Niedzwiedzka K."/>
            <person name="Martijn J."/>
            <person name="Lind A.E."/>
            <person name="van Eijk R."/>
            <person name="Schleper C."/>
            <person name="Guy L."/>
            <person name="Ettema T.J."/>
        </authorList>
    </citation>
    <scope>NUCLEOTIDE SEQUENCE</scope>
</reference>
<proteinExistence type="predicted"/>
<organism evidence="1">
    <name type="scientific">marine sediment metagenome</name>
    <dbReference type="NCBI Taxonomy" id="412755"/>
    <lineage>
        <taxon>unclassified sequences</taxon>
        <taxon>metagenomes</taxon>
        <taxon>ecological metagenomes</taxon>
    </lineage>
</organism>